<dbReference type="AlphaFoldDB" id="A0A5C3NC39"/>
<evidence type="ECO:0000313" key="2">
    <source>
        <dbReference type="EMBL" id="TFK54883.1"/>
    </source>
</evidence>
<protein>
    <submittedName>
        <fullName evidence="2">Uncharacterized protein</fullName>
    </submittedName>
</protein>
<dbReference type="EMBL" id="ML213505">
    <property type="protein sequence ID" value="TFK54883.1"/>
    <property type="molecule type" value="Genomic_DNA"/>
</dbReference>
<name>A0A5C3NC39_9AGAM</name>
<sequence>MILVQTLPQIQSVIKKQTSRLHHPPSMQDRSARENRQQHKRQRRHPEIINPSKISP</sequence>
<keyword evidence="3" id="KW-1185">Reference proteome</keyword>
<evidence type="ECO:0000313" key="3">
    <source>
        <dbReference type="Proteomes" id="UP000305948"/>
    </source>
</evidence>
<dbReference type="Proteomes" id="UP000305948">
    <property type="component" value="Unassembled WGS sequence"/>
</dbReference>
<feature type="region of interest" description="Disordered" evidence="1">
    <location>
        <begin position="14"/>
        <end position="56"/>
    </location>
</feature>
<organism evidence="2 3">
    <name type="scientific">Heliocybe sulcata</name>
    <dbReference type="NCBI Taxonomy" id="5364"/>
    <lineage>
        <taxon>Eukaryota</taxon>
        <taxon>Fungi</taxon>
        <taxon>Dikarya</taxon>
        <taxon>Basidiomycota</taxon>
        <taxon>Agaricomycotina</taxon>
        <taxon>Agaricomycetes</taxon>
        <taxon>Gloeophyllales</taxon>
        <taxon>Gloeophyllaceae</taxon>
        <taxon>Heliocybe</taxon>
    </lineage>
</organism>
<evidence type="ECO:0000256" key="1">
    <source>
        <dbReference type="SAM" id="MobiDB-lite"/>
    </source>
</evidence>
<reference evidence="2 3" key="1">
    <citation type="journal article" date="2019" name="Nat. Ecol. Evol.">
        <title>Megaphylogeny resolves global patterns of mushroom evolution.</title>
        <authorList>
            <person name="Varga T."/>
            <person name="Krizsan K."/>
            <person name="Foldi C."/>
            <person name="Dima B."/>
            <person name="Sanchez-Garcia M."/>
            <person name="Sanchez-Ramirez S."/>
            <person name="Szollosi G.J."/>
            <person name="Szarkandi J.G."/>
            <person name="Papp V."/>
            <person name="Albert L."/>
            <person name="Andreopoulos W."/>
            <person name="Angelini C."/>
            <person name="Antonin V."/>
            <person name="Barry K.W."/>
            <person name="Bougher N.L."/>
            <person name="Buchanan P."/>
            <person name="Buyck B."/>
            <person name="Bense V."/>
            <person name="Catcheside P."/>
            <person name="Chovatia M."/>
            <person name="Cooper J."/>
            <person name="Damon W."/>
            <person name="Desjardin D."/>
            <person name="Finy P."/>
            <person name="Geml J."/>
            <person name="Haridas S."/>
            <person name="Hughes K."/>
            <person name="Justo A."/>
            <person name="Karasinski D."/>
            <person name="Kautmanova I."/>
            <person name="Kiss B."/>
            <person name="Kocsube S."/>
            <person name="Kotiranta H."/>
            <person name="LaButti K.M."/>
            <person name="Lechner B.E."/>
            <person name="Liimatainen K."/>
            <person name="Lipzen A."/>
            <person name="Lukacs Z."/>
            <person name="Mihaltcheva S."/>
            <person name="Morgado L.N."/>
            <person name="Niskanen T."/>
            <person name="Noordeloos M.E."/>
            <person name="Ohm R.A."/>
            <person name="Ortiz-Santana B."/>
            <person name="Ovrebo C."/>
            <person name="Racz N."/>
            <person name="Riley R."/>
            <person name="Savchenko A."/>
            <person name="Shiryaev A."/>
            <person name="Soop K."/>
            <person name="Spirin V."/>
            <person name="Szebenyi C."/>
            <person name="Tomsovsky M."/>
            <person name="Tulloss R.E."/>
            <person name="Uehling J."/>
            <person name="Grigoriev I.V."/>
            <person name="Vagvolgyi C."/>
            <person name="Papp T."/>
            <person name="Martin F.M."/>
            <person name="Miettinen O."/>
            <person name="Hibbett D.S."/>
            <person name="Nagy L.G."/>
        </authorList>
    </citation>
    <scope>NUCLEOTIDE SEQUENCE [LARGE SCALE GENOMIC DNA]</scope>
    <source>
        <strain evidence="2 3">OMC1185</strain>
    </source>
</reference>
<gene>
    <name evidence="2" type="ORF">OE88DRAFT_1653428</name>
</gene>
<proteinExistence type="predicted"/>
<accession>A0A5C3NC39</accession>